<evidence type="ECO:0000313" key="1">
    <source>
        <dbReference type="EMBL" id="GGI14933.1"/>
    </source>
</evidence>
<sequence>MASFKHFLNMQVTIEVSGKNIVEGILLEVGNDLLVLFNGENFLYIPLLHIQNVSESLNKESYGTVPSLQELEHEKDELSLRKVLTAAKGIFVEIKVTNSHSFHGYITTIMNNYFVFYSPVYKVMYISLQHLKWLIPYLTEQTPYTLSNNLLPVNPSNIPLARTLDVQLNKLNGELVVINSGERNEYIGKLDSIDSNFIQLITSKGEIILVGLRHLKSIFIP</sequence>
<proteinExistence type="predicted"/>
<evidence type="ECO:0000313" key="2">
    <source>
        <dbReference type="Proteomes" id="UP000626244"/>
    </source>
</evidence>
<dbReference type="AlphaFoldDB" id="A0A8J3AK09"/>
<evidence type="ECO:0008006" key="3">
    <source>
        <dbReference type="Google" id="ProtNLM"/>
    </source>
</evidence>
<organism evidence="1 2">
    <name type="scientific">Gottfriedia solisilvae</name>
    <dbReference type="NCBI Taxonomy" id="1516104"/>
    <lineage>
        <taxon>Bacteria</taxon>
        <taxon>Bacillati</taxon>
        <taxon>Bacillota</taxon>
        <taxon>Bacilli</taxon>
        <taxon>Bacillales</taxon>
        <taxon>Bacillaceae</taxon>
        <taxon>Gottfriedia</taxon>
    </lineage>
</organism>
<reference evidence="2" key="1">
    <citation type="journal article" date="2019" name="Int. J. Syst. Evol. Microbiol.">
        <title>The Global Catalogue of Microorganisms (GCM) 10K type strain sequencing project: providing services to taxonomists for standard genome sequencing and annotation.</title>
        <authorList>
            <consortium name="The Broad Institute Genomics Platform"/>
            <consortium name="The Broad Institute Genome Sequencing Center for Infectious Disease"/>
            <person name="Wu L."/>
            <person name="Ma J."/>
        </authorList>
    </citation>
    <scope>NUCLEOTIDE SEQUENCE [LARGE SCALE GENOMIC DNA]</scope>
    <source>
        <strain evidence="2">CGMCC 1.14993</strain>
    </source>
</reference>
<comment type="caution">
    <text evidence="1">The sequence shown here is derived from an EMBL/GenBank/DDBJ whole genome shotgun (WGS) entry which is preliminary data.</text>
</comment>
<dbReference type="Proteomes" id="UP000626244">
    <property type="component" value="Unassembled WGS sequence"/>
</dbReference>
<protein>
    <recommendedName>
        <fullName evidence="3">DUF2642 domain-containing protein</fullName>
    </recommendedName>
</protein>
<name>A0A8J3AK09_9BACI</name>
<accession>A0A8J3AK09</accession>
<gene>
    <name evidence="1" type="primary">ywrJ</name>
    <name evidence="1" type="ORF">GCM10007380_25430</name>
</gene>
<dbReference type="OrthoDB" id="2716151at2"/>
<dbReference type="EMBL" id="BMHB01000001">
    <property type="protein sequence ID" value="GGI14933.1"/>
    <property type="molecule type" value="Genomic_DNA"/>
</dbReference>
<keyword evidence="2" id="KW-1185">Reference proteome</keyword>
<dbReference type="RefSeq" id="WP_087999994.1">
    <property type="nucleotide sequence ID" value="NZ_BMHB01000001.1"/>
</dbReference>